<evidence type="ECO:0000313" key="2">
    <source>
        <dbReference type="EMBL" id="KAF9674270.1"/>
    </source>
</evidence>
<name>A0A835MQS6_9ROSI</name>
<feature type="transmembrane region" description="Helical" evidence="1">
    <location>
        <begin position="61"/>
        <end position="81"/>
    </location>
</feature>
<protein>
    <submittedName>
        <fullName evidence="2">Uncharacterized protein</fullName>
    </submittedName>
</protein>
<dbReference type="EMBL" id="JADGMS010000010">
    <property type="protein sequence ID" value="KAF9674270.1"/>
    <property type="molecule type" value="Genomic_DNA"/>
</dbReference>
<sequence length="84" mass="9302">MQRLCTKSRSLPSVSSSHRLQNFITDISVSPLLPVNGILMASFGDSSILFASVSTLPLCKALGFFCYVLCMIIHLSILFCMHEY</sequence>
<keyword evidence="1" id="KW-0812">Transmembrane</keyword>
<evidence type="ECO:0000256" key="1">
    <source>
        <dbReference type="SAM" id="Phobius"/>
    </source>
</evidence>
<dbReference type="Proteomes" id="UP000657918">
    <property type="component" value="Unassembled WGS sequence"/>
</dbReference>
<feature type="transmembrane region" description="Helical" evidence="1">
    <location>
        <begin position="20"/>
        <end position="41"/>
    </location>
</feature>
<accession>A0A835MQS6</accession>
<organism evidence="2 3">
    <name type="scientific">Salix dunnii</name>
    <dbReference type="NCBI Taxonomy" id="1413687"/>
    <lineage>
        <taxon>Eukaryota</taxon>
        <taxon>Viridiplantae</taxon>
        <taxon>Streptophyta</taxon>
        <taxon>Embryophyta</taxon>
        <taxon>Tracheophyta</taxon>
        <taxon>Spermatophyta</taxon>
        <taxon>Magnoliopsida</taxon>
        <taxon>eudicotyledons</taxon>
        <taxon>Gunneridae</taxon>
        <taxon>Pentapetalae</taxon>
        <taxon>rosids</taxon>
        <taxon>fabids</taxon>
        <taxon>Malpighiales</taxon>
        <taxon>Salicaceae</taxon>
        <taxon>Saliceae</taxon>
        <taxon>Salix</taxon>
    </lineage>
</organism>
<proteinExistence type="predicted"/>
<keyword evidence="3" id="KW-1185">Reference proteome</keyword>
<keyword evidence="1" id="KW-1133">Transmembrane helix</keyword>
<gene>
    <name evidence="2" type="ORF">SADUNF_Sadunf10G0109900</name>
</gene>
<reference evidence="2 3" key="1">
    <citation type="submission" date="2020-10" db="EMBL/GenBank/DDBJ databases">
        <title>Plant Genome Project.</title>
        <authorList>
            <person name="Zhang R.-G."/>
        </authorList>
    </citation>
    <scope>NUCLEOTIDE SEQUENCE [LARGE SCALE GENOMIC DNA]</scope>
    <source>
        <strain evidence="2">FAFU-HL-1</strain>
        <tissue evidence="2">Leaf</tissue>
    </source>
</reference>
<comment type="caution">
    <text evidence="2">The sequence shown here is derived from an EMBL/GenBank/DDBJ whole genome shotgun (WGS) entry which is preliminary data.</text>
</comment>
<keyword evidence="1" id="KW-0472">Membrane</keyword>
<evidence type="ECO:0000313" key="3">
    <source>
        <dbReference type="Proteomes" id="UP000657918"/>
    </source>
</evidence>
<dbReference type="AlphaFoldDB" id="A0A835MQS6"/>